<reference evidence="1 2" key="1">
    <citation type="submission" date="2022-08" db="EMBL/GenBank/DDBJ databases">
        <title>Reclassification of Massilia species as members of the genera Telluria, Duganella, Pseudoduganella, Mokoshia gen. nov. and Zemynaea gen. nov. using orthogonal and non-orthogonal genome-based approaches.</title>
        <authorList>
            <person name="Bowman J.P."/>
        </authorList>
    </citation>
    <scope>NUCLEOTIDE SEQUENCE [LARGE SCALE GENOMIC DNA]</scope>
    <source>
        <strain evidence="1 2">LMG 28164</strain>
    </source>
</reference>
<keyword evidence="2" id="KW-1185">Reference proteome</keyword>
<evidence type="ECO:0000313" key="2">
    <source>
        <dbReference type="Proteomes" id="UP001205560"/>
    </source>
</evidence>
<dbReference type="RefSeq" id="WP_258844772.1">
    <property type="nucleotide sequence ID" value="NZ_JANUGX010000006.1"/>
</dbReference>
<sequence length="96" mass="10389">MNKPTLAARRAALLERCAEQRTGLAYELQSLRPSAMLDHPVAGYVVGHKKLVFGALGATLGMALLRRKRMLALAGSAMSAWRMAQGGLAMLAQLRR</sequence>
<name>A0ABT2A492_9BURK</name>
<proteinExistence type="predicted"/>
<dbReference type="EMBL" id="JANUGX010000006">
    <property type="protein sequence ID" value="MCS0589006.1"/>
    <property type="molecule type" value="Genomic_DNA"/>
</dbReference>
<accession>A0ABT2A492</accession>
<gene>
    <name evidence="1" type="ORF">NX782_07295</name>
</gene>
<protein>
    <recommendedName>
        <fullName evidence="3">YqjK-like protein</fullName>
    </recommendedName>
</protein>
<dbReference type="Proteomes" id="UP001205560">
    <property type="component" value="Unassembled WGS sequence"/>
</dbReference>
<evidence type="ECO:0008006" key="3">
    <source>
        <dbReference type="Google" id="ProtNLM"/>
    </source>
</evidence>
<organism evidence="1 2">
    <name type="scientific">Massilia norwichensis</name>
    <dbReference type="NCBI Taxonomy" id="1442366"/>
    <lineage>
        <taxon>Bacteria</taxon>
        <taxon>Pseudomonadati</taxon>
        <taxon>Pseudomonadota</taxon>
        <taxon>Betaproteobacteria</taxon>
        <taxon>Burkholderiales</taxon>
        <taxon>Oxalobacteraceae</taxon>
        <taxon>Telluria group</taxon>
        <taxon>Massilia</taxon>
    </lineage>
</organism>
<comment type="caution">
    <text evidence="1">The sequence shown here is derived from an EMBL/GenBank/DDBJ whole genome shotgun (WGS) entry which is preliminary data.</text>
</comment>
<evidence type="ECO:0000313" key="1">
    <source>
        <dbReference type="EMBL" id="MCS0589006.1"/>
    </source>
</evidence>